<keyword evidence="4" id="KW-1185">Reference proteome</keyword>
<protein>
    <submittedName>
        <fullName evidence="3">Plasmid stabilization system protein ParE</fullName>
    </submittedName>
</protein>
<dbReference type="EMBL" id="JACIEV010000008">
    <property type="protein sequence ID" value="MBB4154806.1"/>
    <property type="molecule type" value="Genomic_DNA"/>
</dbReference>
<reference evidence="3 4" key="1">
    <citation type="submission" date="2020-08" db="EMBL/GenBank/DDBJ databases">
        <title>Genomic Encyclopedia of Type Strains, Phase IV (KMG-IV): sequencing the most valuable type-strain genomes for metagenomic binning, comparative biology and taxonomic classification.</title>
        <authorList>
            <person name="Goeker M."/>
        </authorList>
    </citation>
    <scope>NUCLEOTIDE SEQUENCE [LARGE SCALE GENOMIC DNA]</scope>
    <source>
        <strain evidence="3 4">YC6723</strain>
    </source>
</reference>
<comment type="caution">
    <text evidence="3">The sequence shown here is derived from an EMBL/GenBank/DDBJ whole genome shotgun (WGS) entry which is preliminary data.</text>
</comment>
<accession>A0A840FF18</accession>
<dbReference type="Proteomes" id="UP000529795">
    <property type="component" value="Unassembled WGS sequence"/>
</dbReference>
<evidence type="ECO:0000313" key="3">
    <source>
        <dbReference type="EMBL" id="MBB4154806.1"/>
    </source>
</evidence>
<name>A0A840FF18_9SPHN</name>
<proteinExistence type="inferred from homology"/>
<dbReference type="Gene3D" id="3.30.2310.20">
    <property type="entry name" value="RelE-like"/>
    <property type="match status" value="1"/>
</dbReference>
<evidence type="ECO:0000313" key="4">
    <source>
        <dbReference type="Proteomes" id="UP000529795"/>
    </source>
</evidence>
<dbReference type="InterPro" id="IPR051803">
    <property type="entry name" value="TA_system_RelE-like_toxin"/>
</dbReference>
<keyword evidence="2" id="KW-1277">Toxin-antitoxin system</keyword>
<dbReference type="PANTHER" id="PTHR33755:SF7">
    <property type="entry name" value="TOXIN MODULE OF TOXIN-ANTITOXIN SYSTEM RELE_STBE FAMILY"/>
    <property type="match status" value="1"/>
</dbReference>
<sequence>MSVARWSRQARDDLAKADIYYRERSVTYAYRIGRDAIAAGRFLAEFPSAGPAFGGGTRKWRIENTDYLLIYRVIPGGVEIVRMRHAHENWRTDP</sequence>
<gene>
    <name evidence="3" type="ORF">GGQ80_002722</name>
</gene>
<dbReference type="InterPro" id="IPR007712">
    <property type="entry name" value="RelE/ParE_toxin"/>
</dbReference>
<dbReference type="PANTHER" id="PTHR33755">
    <property type="entry name" value="TOXIN PARE1-RELATED"/>
    <property type="match status" value="1"/>
</dbReference>
<organism evidence="3 4">
    <name type="scientific">Sphingomonas jinjuensis</name>
    <dbReference type="NCBI Taxonomy" id="535907"/>
    <lineage>
        <taxon>Bacteria</taxon>
        <taxon>Pseudomonadati</taxon>
        <taxon>Pseudomonadota</taxon>
        <taxon>Alphaproteobacteria</taxon>
        <taxon>Sphingomonadales</taxon>
        <taxon>Sphingomonadaceae</taxon>
        <taxon>Sphingomonas</taxon>
    </lineage>
</organism>
<comment type="similarity">
    <text evidence="1">Belongs to the RelE toxin family.</text>
</comment>
<dbReference type="AlphaFoldDB" id="A0A840FF18"/>
<dbReference type="RefSeq" id="WP_183985701.1">
    <property type="nucleotide sequence ID" value="NZ_JACIEV010000008.1"/>
</dbReference>
<evidence type="ECO:0000256" key="1">
    <source>
        <dbReference type="ARBA" id="ARBA00006226"/>
    </source>
</evidence>
<dbReference type="Pfam" id="PF05016">
    <property type="entry name" value="ParE_toxin"/>
    <property type="match status" value="1"/>
</dbReference>
<evidence type="ECO:0000256" key="2">
    <source>
        <dbReference type="ARBA" id="ARBA00022649"/>
    </source>
</evidence>
<dbReference type="InterPro" id="IPR035093">
    <property type="entry name" value="RelE/ParE_toxin_dom_sf"/>
</dbReference>